<keyword evidence="1" id="KW-1133">Transmembrane helix</keyword>
<dbReference type="GO" id="GO:0016020">
    <property type="term" value="C:membrane"/>
    <property type="evidence" value="ECO:0007669"/>
    <property type="project" value="TreeGrafter"/>
</dbReference>
<evidence type="ECO:0000313" key="4">
    <source>
        <dbReference type="Proteomes" id="UP000001529"/>
    </source>
</evidence>
<dbReference type="VEuPathDB" id="ToxoDB:TGME49_326100"/>
<gene>
    <name evidence="3" type="ORF">TGME49_326100</name>
</gene>
<dbReference type="Proteomes" id="UP000001529">
    <property type="component" value="Unassembled WGS sequence"/>
</dbReference>
<keyword evidence="3" id="KW-0378">Hydrolase</keyword>
<dbReference type="GO" id="GO:0005525">
    <property type="term" value="F:GTP binding"/>
    <property type="evidence" value="ECO:0007669"/>
    <property type="project" value="InterPro"/>
</dbReference>
<dbReference type="PROSITE" id="PS51718">
    <property type="entry name" value="G_DYNAMIN_2"/>
    <property type="match status" value="1"/>
</dbReference>
<feature type="non-terminal residue" evidence="3">
    <location>
        <position position="1"/>
    </location>
</feature>
<reference evidence="3" key="1">
    <citation type="submission" date="2013-04" db="EMBL/GenBank/DDBJ databases">
        <authorList>
            <person name="Sibley D."/>
            <person name="Venepally P."/>
            <person name="Karamycheva S."/>
            <person name="Hadjithomas M."/>
            <person name="Khan A."/>
            <person name="Brunk B."/>
            <person name="Roos D."/>
            <person name="Caler E."/>
            <person name="Lorenzi H."/>
        </authorList>
    </citation>
    <scope>NUCLEOTIDE SEQUENCE</scope>
    <source>
        <strain evidence="3">ME49</strain>
    </source>
</reference>
<accession>S8FZ20</accession>
<dbReference type="PANTHER" id="PTHR11566:SF233">
    <property type="entry name" value="CHROMOSOME UNDETERMINED SCAFFOLD_59, WHOLE GENOME SHOTGUN SEQUENCE"/>
    <property type="match status" value="1"/>
</dbReference>
<keyword evidence="1" id="KW-0812">Transmembrane</keyword>
<dbReference type="EC" id="3.6.5.5" evidence="3"/>
<dbReference type="InterPro" id="IPR000375">
    <property type="entry name" value="Dynamin_stalk"/>
</dbReference>
<dbReference type="PRINTS" id="PR00195">
    <property type="entry name" value="DYNAMIN"/>
</dbReference>
<sequence>DENYRGEREMGADVCVFSDMSTSDALQMSRRVDPRGVRTIGVITKIDLMDRGTDAAKMLMGEEIPLRLGYTGVRNRSQADIREGKSVRECLEEEKTFFATHPTYRLLPPHLVGVHSLVDKLTKVLFRHIKNFLPEIKREISSKTRVVLDRLQELGEVRPLSVFYIPTHLYTFVYTQYIHSDTVVYMYIYIYIYIYMLIC</sequence>
<dbReference type="InterPro" id="IPR027417">
    <property type="entry name" value="P-loop_NTPase"/>
</dbReference>
<keyword evidence="1" id="KW-0472">Membrane</keyword>
<dbReference type="SUPFAM" id="SSF52540">
    <property type="entry name" value="P-loop containing nucleoside triphosphate hydrolases"/>
    <property type="match status" value="1"/>
</dbReference>
<feature type="domain" description="Dynamin-type G" evidence="2">
    <location>
        <begin position="1"/>
        <end position="134"/>
    </location>
</feature>
<name>S8FZ20_TOXGM</name>
<dbReference type="Gene3D" id="3.40.50.300">
    <property type="entry name" value="P-loop containing nucleotide triphosphate hydrolases"/>
    <property type="match status" value="1"/>
</dbReference>
<dbReference type="EMBL" id="KE139580">
    <property type="protein sequence ID" value="EPT24460.1"/>
    <property type="molecule type" value="Genomic_DNA"/>
</dbReference>
<proteinExistence type="predicted"/>
<dbReference type="AlphaFoldDB" id="S8FZ20"/>
<dbReference type="GO" id="GO:0005874">
    <property type="term" value="C:microtubule"/>
    <property type="evidence" value="ECO:0007669"/>
    <property type="project" value="TreeGrafter"/>
</dbReference>
<keyword evidence="4" id="KW-1185">Reference proteome</keyword>
<evidence type="ECO:0000256" key="1">
    <source>
        <dbReference type="SAM" id="Phobius"/>
    </source>
</evidence>
<protein>
    <submittedName>
        <fullName evidence="3">Dynamin gtpase</fullName>
        <ecNumber evidence="3">3.6.5.5</ecNumber>
    </submittedName>
</protein>
<dbReference type="InterPro" id="IPR030381">
    <property type="entry name" value="G_DYNAMIN_dom"/>
</dbReference>
<dbReference type="InterPro" id="IPR022812">
    <property type="entry name" value="Dynamin"/>
</dbReference>
<evidence type="ECO:0000259" key="2">
    <source>
        <dbReference type="PROSITE" id="PS51718"/>
    </source>
</evidence>
<dbReference type="GO" id="GO:0003924">
    <property type="term" value="F:GTPase activity"/>
    <property type="evidence" value="ECO:0007669"/>
    <property type="project" value="TreeGrafter"/>
</dbReference>
<organism evidence="3 4">
    <name type="scientific">Toxoplasma gondii (strain ATCC 50611 / Me49)</name>
    <dbReference type="NCBI Taxonomy" id="508771"/>
    <lineage>
        <taxon>Eukaryota</taxon>
        <taxon>Sar</taxon>
        <taxon>Alveolata</taxon>
        <taxon>Apicomplexa</taxon>
        <taxon>Conoidasida</taxon>
        <taxon>Coccidia</taxon>
        <taxon>Eucoccidiorida</taxon>
        <taxon>Eimeriorina</taxon>
        <taxon>Sarcocystidae</taxon>
        <taxon>Toxoplasma</taxon>
    </lineage>
</organism>
<feature type="non-terminal residue" evidence="3">
    <location>
        <position position="199"/>
    </location>
</feature>
<dbReference type="PANTHER" id="PTHR11566">
    <property type="entry name" value="DYNAMIN"/>
    <property type="match status" value="1"/>
</dbReference>
<feature type="transmembrane region" description="Helical" evidence="1">
    <location>
        <begin position="182"/>
        <end position="198"/>
    </location>
</feature>
<dbReference type="GO" id="GO:0005737">
    <property type="term" value="C:cytoplasm"/>
    <property type="evidence" value="ECO:0007669"/>
    <property type="project" value="TreeGrafter"/>
</dbReference>
<dbReference type="RefSeq" id="XP_018634700.1">
    <property type="nucleotide sequence ID" value="XM_018783086.1"/>
</dbReference>
<dbReference type="GO" id="GO:0008017">
    <property type="term" value="F:microtubule binding"/>
    <property type="evidence" value="ECO:0007669"/>
    <property type="project" value="TreeGrafter"/>
</dbReference>
<evidence type="ECO:0000313" key="3">
    <source>
        <dbReference type="EMBL" id="EPT24460.1"/>
    </source>
</evidence>
<dbReference type="Pfam" id="PF01031">
    <property type="entry name" value="Dynamin_M"/>
    <property type="match status" value="1"/>
</dbReference>
<dbReference type="GeneID" id="29769924"/>
<dbReference type="OrthoDB" id="5061070at2759"/>